<protein>
    <submittedName>
        <fullName evidence="7">Hemolysin III</fullName>
    </submittedName>
</protein>
<dbReference type="GO" id="GO:0016020">
    <property type="term" value="C:membrane"/>
    <property type="evidence" value="ECO:0007669"/>
    <property type="project" value="UniProtKB-SubCell"/>
</dbReference>
<organism evidence="7 8">
    <name type="scientific">Consotaella salsifontis</name>
    <dbReference type="NCBI Taxonomy" id="1365950"/>
    <lineage>
        <taxon>Bacteria</taxon>
        <taxon>Pseudomonadati</taxon>
        <taxon>Pseudomonadota</taxon>
        <taxon>Alphaproteobacteria</taxon>
        <taxon>Hyphomicrobiales</taxon>
        <taxon>Aurantimonadaceae</taxon>
        <taxon>Consotaella</taxon>
    </lineage>
</organism>
<feature type="transmembrane region" description="Helical" evidence="6">
    <location>
        <begin position="111"/>
        <end position="131"/>
    </location>
</feature>
<gene>
    <name evidence="7" type="ORF">SAMN05428963_110118</name>
</gene>
<feature type="transmembrane region" description="Helical" evidence="6">
    <location>
        <begin position="87"/>
        <end position="105"/>
    </location>
</feature>
<reference evidence="7 8" key="1">
    <citation type="submission" date="2017-02" db="EMBL/GenBank/DDBJ databases">
        <authorList>
            <person name="Peterson S.W."/>
        </authorList>
    </citation>
    <scope>NUCLEOTIDE SEQUENCE [LARGE SCALE GENOMIC DNA]</scope>
    <source>
        <strain evidence="7 8">USBA 369</strain>
    </source>
</reference>
<dbReference type="EMBL" id="FUXL01000010">
    <property type="protein sequence ID" value="SKA26747.1"/>
    <property type="molecule type" value="Genomic_DNA"/>
</dbReference>
<dbReference type="Proteomes" id="UP000190135">
    <property type="component" value="Unassembled WGS sequence"/>
</dbReference>
<evidence type="ECO:0000256" key="3">
    <source>
        <dbReference type="ARBA" id="ARBA00022989"/>
    </source>
</evidence>
<keyword evidence="8" id="KW-1185">Reference proteome</keyword>
<dbReference type="STRING" id="1365950.SAMN05428963_110118"/>
<dbReference type="OrthoDB" id="9813689at2"/>
<evidence type="ECO:0000313" key="7">
    <source>
        <dbReference type="EMBL" id="SKA26747.1"/>
    </source>
</evidence>
<dbReference type="Pfam" id="PF03006">
    <property type="entry name" value="HlyIII"/>
    <property type="match status" value="1"/>
</dbReference>
<evidence type="ECO:0000313" key="8">
    <source>
        <dbReference type="Proteomes" id="UP000190135"/>
    </source>
</evidence>
<evidence type="ECO:0000256" key="5">
    <source>
        <dbReference type="PIRSR" id="PIRSR604254-1"/>
    </source>
</evidence>
<comment type="subcellular location">
    <subcellularLocation>
        <location evidence="1">Membrane</location>
        <topology evidence="1">Multi-pass membrane protein</topology>
    </subcellularLocation>
</comment>
<dbReference type="PANTHER" id="PTHR20855:SF3">
    <property type="entry name" value="LD03007P"/>
    <property type="match status" value="1"/>
</dbReference>
<keyword evidence="3 6" id="KW-1133">Transmembrane helix</keyword>
<sequence>MNKSPKTASERQYRTAELWSDGVVHALGGTFATVGSAALVWGLAGQASGAVLSAAAIYLFTLVASIGISATYNIWPEASAHKQRLRRFDHSAIYLLIAGTYTPFLLRTQSWMLMAVVWLIAAVGIFAKLAAPGRLDGLSIVLYLGLGWSGVSIFGTLVDTLSPLTFGLLLAGGLVYSLGVPFHLWERLPFQNAIWHAFVLTAAGLHFSAVWLCSLA</sequence>
<dbReference type="PANTHER" id="PTHR20855">
    <property type="entry name" value="ADIPOR/PROGESTIN RECEPTOR-RELATED"/>
    <property type="match status" value="1"/>
</dbReference>
<evidence type="ECO:0000256" key="4">
    <source>
        <dbReference type="ARBA" id="ARBA00023136"/>
    </source>
</evidence>
<accession>A0A1T4SEX6</accession>
<keyword evidence="4 6" id="KW-0472">Membrane</keyword>
<feature type="binding site" evidence="5">
    <location>
        <position position="196"/>
    </location>
    <ligand>
        <name>Zn(2+)</name>
        <dbReference type="ChEBI" id="CHEBI:29105"/>
    </ligand>
</feature>
<feature type="transmembrane region" description="Helical" evidence="6">
    <location>
        <begin position="164"/>
        <end position="185"/>
    </location>
</feature>
<name>A0A1T4SEX6_9HYPH</name>
<keyword evidence="5" id="KW-0862">Zinc</keyword>
<dbReference type="RefSeq" id="WP_078709217.1">
    <property type="nucleotide sequence ID" value="NZ_FUXL01000010.1"/>
</dbReference>
<evidence type="ECO:0000256" key="1">
    <source>
        <dbReference type="ARBA" id="ARBA00004141"/>
    </source>
</evidence>
<evidence type="ECO:0000256" key="2">
    <source>
        <dbReference type="ARBA" id="ARBA00022692"/>
    </source>
</evidence>
<keyword evidence="2 6" id="KW-0812">Transmembrane</keyword>
<feature type="transmembrane region" description="Helical" evidence="6">
    <location>
        <begin position="138"/>
        <end position="158"/>
    </location>
</feature>
<evidence type="ECO:0000256" key="6">
    <source>
        <dbReference type="SAM" id="Phobius"/>
    </source>
</evidence>
<feature type="transmembrane region" description="Helical" evidence="6">
    <location>
        <begin position="192"/>
        <end position="212"/>
    </location>
</feature>
<feature type="transmembrane region" description="Helical" evidence="6">
    <location>
        <begin position="21"/>
        <end position="44"/>
    </location>
</feature>
<keyword evidence="5" id="KW-0479">Metal-binding</keyword>
<proteinExistence type="predicted"/>
<dbReference type="AlphaFoldDB" id="A0A1T4SEX6"/>
<dbReference type="InterPro" id="IPR004254">
    <property type="entry name" value="AdipoR/HlyIII-related"/>
</dbReference>
<feature type="transmembrane region" description="Helical" evidence="6">
    <location>
        <begin position="50"/>
        <end position="75"/>
    </location>
</feature>
<dbReference type="GO" id="GO:0046872">
    <property type="term" value="F:metal ion binding"/>
    <property type="evidence" value="ECO:0007669"/>
    <property type="project" value="UniProtKB-KW"/>
</dbReference>